<dbReference type="AlphaFoldDB" id="A0AAN7YCW8"/>
<dbReference type="Pfam" id="PF00144">
    <property type="entry name" value="Beta-lactamase"/>
    <property type="match status" value="1"/>
</dbReference>
<dbReference type="InterPro" id="IPR012338">
    <property type="entry name" value="Beta-lactam/transpept-like"/>
</dbReference>
<accession>A0AAN7YCW8</accession>
<dbReference type="PANTHER" id="PTHR22935:SF95">
    <property type="entry name" value="BETA-LACTAMASE-LIKE 1-RELATED"/>
    <property type="match status" value="1"/>
</dbReference>
<keyword evidence="2" id="KW-0732">Signal</keyword>
<evidence type="ECO:0008006" key="7">
    <source>
        <dbReference type="Google" id="ProtNLM"/>
    </source>
</evidence>
<proteinExistence type="inferred from homology"/>
<feature type="signal peptide" evidence="2">
    <location>
        <begin position="1"/>
        <end position="24"/>
    </location>
</feature>
<feature type="domain" description="Beta-lactamase-like ARB-00930-like C-terminal" evidence="4">
    <location>
        <begin position="415"/>
        <end position="553"/>
    </location>
</feature>
<dbReference type="InterPro" id="IPR051478">
    <property type="entry name" value="Beta-lactamase-like_AB/R"/>
</dbReference>
<name>A0AAN7YCW8_9PEZI</name>
<dbReference type="SUPFAM" id="SSF56601">
    <property type="entry name" value="beta-lactamase/transpeptidase-like"/>
    <property type="match status" value="1"/>
</dbReference>
<dbReference type="InterPro" id="IPR001466">
    <property type="entry name" value="Beta-lactam-related"/>
</dbReference>
<dbReference type="PANTHER" id="PTHR22935">
    <property type="entry name" value="PENICILLIN-BINDING PROTEIN"/>
    <property type="match status" value="1"/>
</dbReference>
<comment type="similarity">
    <text evidence="1">Belongs to the beta-lactamase family.</text>
</comment>
<reference evidence="5" key="1">
    <citation type="submission" date="2023-08" db="EMBL/GenBank/DDBJ databases">
        <title>Black Yeasts Isolated from many extreme environments.</title>
        <authorList>
            <person name="Coleine C."/>
            <person name="Stajich J.E."/>
            <person name="Selbmann L."/>
        </authorList>
    </citation>
    <scope>NUCLEOTIDE SEQUENCE</scope>
    <source>
        <strain evidence="5">CCFEE 5401</strain>
    </source>
</reference>
<dbReference type="Pfam" id="PF26335">
    <property type="entry name" value="ARB_00930_C"/>
    <property type="match status" value="1"/>
</dbReference>
<evidence type="ECO:0000256" key="1">
    <source>
        <dbReference type="ARBA" id="ARBA00038473"/>
    </source>
</evidence>
<dbReference type="PROSITE" id="PS51257">
    <property type="entry name" value="PROKAR_LIPOPROTEIN"/>
    <property type="match status" value="1"/>
</dbReference>
<feature type="chain" id="PRO_5042978270" description="Beta-lactamase-related domain-containing protein" evidence="2">
    <location>
        <begin position="25"/>
        <end position="565"/>
    </location>
</feature>
<dbReference type="Proteomes" id="UP001310890">
    <property type="component" value="Unassembled WGS sequence"/>
</dbReference>
<evidence type="ECO:0000259" key="3">
    <source>
        <dbReference type="Pfam" id="PF00144"/>
    </source>
</evidence>
<evidence type="ECO:0000313" key="5">
    <source>
        <dbReference type="EMBL" id="KAK5108442.1"/>
    </source>
</evidence>
<organism evidence="5 6">
    <name type="scientific">Meristemomyces frigidus</name>
    <dbReference type="NCBI Taxonomy" id="1508187"/>
    <lineage>
        <taxon>Eukaryota</taxon>
        <taxon>Fungi</taxon>
        <taxon>Dikarya</taxon>
        <taxon>Ascomycota</taxon>
        <taxon>Pezizomycotina</taxon>
        <taxon>Dothideomycetes</taxon>
        <taxon>Dothideomycetidae</taxon>
        <taxon>Mycosphaerellales</taxon>
        <taxon>Teratosphaeriaceae</taxon>
        <taxon>Meristemomyces</taxon>
    </lineage>
</organism>
<protein>
    <recommendedName>
        <fullName evidence="7">Beta-lactamase-related domain-containing protein</fullName>
    </recommendedName>
</protein>
<dbReference type="InterPro" id="IPR058664">
    <property type="entry name" value="ARB_00930-like_C"/>
</dbReference>
<dbReference type="Gene3D" id="3.40.710.10">
    <property type="entry name" value="DD-peptidase/beta-lactamase superfamily"/>
    <property type="match status" value="1"/>
</dbReference>
<sequence>MRDVVSIACLVVIATAACFDPSPAFPVPLWQHNADALQSTLQTIGSSLEKLAHHPKYDTTSFSVELTSQTDTLWSHHHSARKHNSTRPGTIHVDGQSQYRIASMTKTFTVLGMLYQHAAGNLSLDDTVDNYIYELSDPDSSGAIPWKDITLRSLASQLSGIPREMAQADLVNEVDDPTKVGLPPATRKGLPDCYEYNDHEPCTRKELLEHFLKKAALFAPNQQSTYSNVAFELLGLVLQNVTGLPYEEYMKQAIFAPLNLTSTSLDKPSDDHAVLPLGQFFWDVREGIHNPTGGVYSSSNDMSAYCRYILTHYNAIATGVNWLFPASWSMGLNSFYGMPFEIFRTEKILDNSQRLVTFVTKAGGVPMYFSRMSLMPEYGLALTILVGGSNAILDRIQEAVTIPLVRAAETATWKAMDEEYAGTYTAIEPSGLNSSLTLTASESTGLTLTSFISNSTDVFATLLPIYAGVHGDESWRAQLVPTLLYKNETTQQGEIWRLLVVPERTGKAKVWDEFCNTDVDVASYAGLPINEVVFWHGEQVVELPAWRVKLKRTEGEGRPGLVVQD</sequence>
<comment type="caution">
    <text evidence="5">The sequence shown here is derived from an EMBL/GenBank/DDBJ whole genome shotgun (WGS) entry which is preliminary data.</text>
</comment>
<feature type="domain" description="Beta-lactamase-related" evidence="3">
    <location>
        <begin position="89"/>
        <end position="390"/>
    </location>
</feature>
<evidence type="ECO:0000259" key="4">
    <source>
        <dbReference type="Pfam" id="PF26335"/>
    </source>
</evidence>
<dbReference type="EMBL" id="JAVRRL010000086">
    <property type="protein sequence ID" value="KAK5108442.1"/>
    <property type="molecule type" value="Genomic_DNA"/>
</dbReference>
<gene>
    <name evidence="5" type="ORF">LTR62_008329</name>
</gene>
<evidence type="ECO:0000256" key="2">
    <source>
        <dbReference type="SAM" id="SignalP"/>
    </source>
</evidence>
<evidence type="ECO:0000313" key="6">
    <source>
        <dbReference type="Proteomes" id="UP001310890"/>
    </source>
</evidence>